<gene>
    <name evidence="2" type="ORF">M0651_17805</name>
</gene>
<dbReference type="EMBL" id="JALPRK010000019">
    <property type="protein sequence ID" value="MCK8489030.1"/>
    <property type="molecule type" value="Genomic_DNA"/>
</dbReference>
<dbReference type="InterPro" id="IPR042099">
    <property type="entry name" value="ANL_N_sf"/>
</dbReference>
<evidence type="ECO:0000313" key="2">
    <source>
        <dbReference type="EMBL" id="MCK8489030.1"/>
    </source>
</evidence>
<proteinExistence type="predicted"/>
<dbReference type="GO" id="GO:0008218">
    <property type="term" value="P:bioluminescence"/>
    <property type="evidence" value="ECO:0007669"/>
    <property type="project" value="InterPro"/>
</dbReference>
<dbReference type="Proteomes" id="UP001139534">
    <property type="component" value="Unassembled WGS sequence"/>
</dbReference>
<organism evidence="2 3">
    <name type="scientific">Paenibacillus mellifer</name>
    <dbReference type="NCBI Taxonomy" id="2937794"/>
    <lineage>
        <taxon>Bacteria</taxon>
        <taxon>Bacillati</taxon>
        <taxon>Bacillota</taxon>
        <taxon>Bacilli</taxon>
        <taxon>Bacillales</taxon>
        <taxon>Paenibacillaceae</taxon>
        <taxon>Paenibacillus</taxon>
    </lineage>
</organism>
<dbReference type="Pfam" id="PF04443">
    <property type="entry name" value="LuxE"/>
    <property type="match status" value="1"/>
</dbReference>
<protein>
    <recommendedName>
        <fullName evidence="1">Acyl-protein synthetase LuxE domain-containing protein</fullName>
    </recommendedName>
</protein>
<reference evidence="2" key="1">
    <citation type="submission" date="2022-04" db="EMBL/GenBank/DDBJ databases">
        <authorList>
            <person name="Seo M.-J."/>
        </authorList>
    </citation>
    <scope>NUCLEOTIDE SEQUENCE</scope>
    <source>
        <strain evidence="2">MBLB2552</strain>
    </source>
</reference>
<keyword evidence="3" id="KW-1185">Reference proteome</keyword>
<evidence type="ECO:0000313" key="3">
    <source>
        <dbReference type="Proteomes" id="UP001139534"/>
    </source>
</evidence>
<evidence type="ECO:0000259" key="1">
    <source>
        <dbReference type="Pfam" id="PF04443"/>
    </source>
</evidence>
<feature type="domain" description="Acyl-protein synthetase LuxE" evidence="1">
    <location>
        <begin position="37"/>
        <end position="370"/>
    </location>
</feature>
<dbReference type="Gene3D" id="3.40.50.12780">
    <property type="entry name" value="N-terminal domain of ligase-like"/>
    <property type="match status" value="1"/>
</dbReference>
<dbReference type="GO" id="GO:0047474">
    <property type="term" value="F:long-chain fatty acid--protein ligase activity"/>
    <property type="evidence" value="ECO:0007669"/>
    <property type="project" value="InterPro"/>
</dbReference>
<dbReference type="AlphaFoldDB" id="A0A9X1Y0D4"/>
<accession>A0A9X1Y0D4</accession>
<sequence length="374" mass="41928">MSKQAPSPFTNHHDAYSMGQEGKEVWLLNGMRQLTEWHRERCMEYDRFLLSSGADNNHIQRLDQLPYLPTSIFKKFDLLSVDPEQHPKLKTVQSSSTSSGVPSRIFQDEATSYRQKKSVQSIFDSFLGTERRPYIIFDAMETARGKNSMSARGAAIMSLMGYASRFYFVMDLCDGQLVLNEERLIEAVEAAKESGDFIAYGFTYILYQAHEMLQRQGHSFEGFGNQTFLIHSGGWKTLQNIAVDKGSFNDAVSSVWNISPEQVIDFYGLVEQTGVIYPDCPYGNKHVPYYADVIIRDPHTLQALPTGEVGLIQLMNLLPLASPNHSVITDDMGKIVGVDDCPCGRKGKAFQFAGRAPKAEVRGCGDVYAEEQGK</sequence>
<name>A0A9X1Y0D4_9BACL</name>
<dbReference type="RefSeq" id="WP_248553078.1">
    <property type="nucleotide sequence ID" value="NZ_JALPRK010000019.1"/>
</dbReference>
<comment type="caution">
    <text evidence="2">The sequence shown here is derived from an EMBL/GenBank/DDBJ whole genome shotgun (WGS) entry which is preliminary data.</text>
</comment>
<dbReference type="InterPro" id="IPR007534">
    <property type="entry name" value="LuxE"/>
</dbReference>